<feature type="region of interest" description="Disordered" evidence="14">
    <location>
        <begin position="339"/>
        <end position="369"/>
    </location>
</feature>
<evidence type="ECO:0000256" key="13">
    <source>
        <dbReference type="PROSITE-ProRule" id="PRU00091"/>
    </source>
</evidence>
<keyword evidence="11 12" id="KW-0472">Membrane</keyword>
<feature type="compositionally biased region" description="Low complexity" evidence="14">
    <location>
        <begin position="676"/>
        <end position="688"/>
    </location>
</feature>
<dbReference type="FunFam" id="1.25.40.90:FF:000031">
    <property type="entry name" value="Vacuolar protein sorting-associated protein 27"/>
    <property type="match status" value="1"/>
</dbReference>
<keyword evidence="10" id="KW-0862">Zinc</keyword>
<dbReference type="InterPro" id="IPR017073">
    <property type="entry name" value="HGS/VPS27"/>
</dbReference>
<evidence type="ECO:0000313" key="18">
    <source>
        <dbReference type="Proteomes" id="UP000243498"/>
    </source>
</evidence>
<dbReference type="PIRSF" id="PIRSF036956">
    <property type="entry name" value="Hrs_Vps27"/>
    <property type="match status" value="1"/>
</dbReference>
<dbReference type="Pfam" id="PF00790">
    <property type="entry name" value="VHS"/>
    <property type="match status" value="1"/>
</dbReference>
<dbReference type="GO" id="GO:0032266">
    <property type="term" value="F:phosphatidylinositol-3-phosphate binding"/>
    <property type="evidence" value="ECO:0007669"/>
    <property type="project" value="TreeGrafter"/>
</dbReference>
<keyword evidence="9 13" id="KW-0863">Zinc-finger</keyword>
<dbReference type="SMART" id="SM00726">
    <property type="entry name" value="UIM"/>
    <property type="match status" value="2"/>
</dbReference>
<dbReference type="Gene3D" id="6.10.140.100">
    <property type="match status" value="1"/>
</dbReference>
<comment type="subunit">
    <text evidence="4 12">Component of the ESCRT-0 complex composed of HSE1 and VPS27.</text>
</comment>
<dbReference type="SMART" id="SM00064">
    <property type="entry name" value="FYVE"/>
    <property type="match status" value="1"/>
</dbReference>
<dbReference type="Gene3D" id="1.20.5.1940">
    <property type="match status" value="1"/>
</dbReference>
<evidence type="ECO:0000256" key="5">
    <source>
        <dbReference type="ARBA" id="ARBA00017753"/>
    </source>
</evidence>
<feature type="domain" description="VHS" evidence="16">
    <location>
        <begin position="84"/>
        <end position="208"/>
    </location>
</feature>
<comment type="similarity">
    <text evidence="3 12">Belongs to the VPS27 family.</text>
</comment>
<dbReference type="Pfam" id="PF01363">
    <property type="entry name" value="FYVE"/>
    <property type="match status" value="1"/>
</dbReference>
<feature type="region of interest" description="Disordered" evidence="14">
    <location>
        <begin position="506"/>
        <end position="539"/>
    </location>
</feature>
<evidence type="ECO:0000256" key="7">
    <source>
        <dbReference type="ARBA" id="ARBA00022737"/>
    </source>
</evidence>
<dbReference type="GO" id="GO:0033565">
    <property type="term" value="C:ESCRT-0 complex"/>
    <property type="evidence" value="ECO:0007669"/>
    <property type="project" value="TreeGrafter"/>
</dbReference>
<evidence type="ECO:0000256" key="10">
    <source>
        <dbReference type="ARBA" id="ARBA00022833"/>
    </source>
</evidence>
<dbReference type="CDD" id="cd21385">
    <property type="entry name" value="GAT_Vps27"/>
    <property type="match status" value="1"/>
</dbReference>
<dbReference type="CDD" id="cd15735">
    <property type="entry name" value="FYVE_spVPS27p_like"/>
    <property type="match status" value="1"/>
</dbReference>
<evidence type="ECO:0000256" key="4">
    <source>
        <dbReference type="ARBA" id="ARBA00011446"/>
    </source>
</evidence>
<accession>A0A167KI69</accession>
<dbReference type="InterPro" id="IPR003903">
    <property type="entry name" value="UIM_dom"/>
</dbReference>
<keyword evidence="18" id="KW-1185">Reference proteome</keyword>
<feature type="region of interest" description="Disordered" evidence="14">
    <location>
        <begin position="381"/>
        <end position="412"/>
    </location>
</feature>
<feature type="compositionally biased region" description="Polar residues" evidence="14">
    <location>
        <begin position="741"/>
        <end position="757"/>
    </location>
</feature>
<dbReference type="GO" id="GO:0006623">
    <property type="term" value="P:protein targeting to vacuole"/>
    <property type="evidence" value="ECO:0007669"/>
    <property type="project" value="TreeGrafter"/>
</dbReference>
<feature type="compositionally biased region" description="Polar residues" evidence="14">
    <location>
        <begin position="597"/>
        <end position="617"/>
    </location>
</feature>
<dbReference type="AlphaFoldDB" id="A0A167KI69"/>
<protein>
    <recommendedName>
        <fullName evidence="5 12">Vacuolar protein sorting-associated protein 27</fullName>
    </recommendedName>
</protein>
<evidence type="ECO:0000256" key="9">
    <source>
        <dbReference type="ARBA" id="ARBA00022771"/>
    </source>
</evidence>
<sequence>MASNCQSERPPRSVAVVLANTLRPSSPDRALYALRLVDIIITSFNPNPSPQSKQPASTMMSWWSSSANTALDEQIEKATSSSLEDIALNLEISDVIRSKTVAPKEAMRSLKKRIGNKNPNTQLSALNLTDTCVKNGGSHFLLEVASREFMDNLVSLLQAVGPVAVNADVKYKILELVQQWAAATEGRHELSYINDVYKTLQREGYRFPPRVTLASSMIDSSAPPEWADSDVCMRCRTAFTFTNRKHHCRNCGNCFDQQCSSKTIPLPHLGIHAPVRVDDGCYARLTGKGYRELGPPDRSPTYPHKTRSTSAMQPRNARVDDGFDEDLKKALAMSLEDVRNNSAGYAEPATNRAKATKSSPRQEEEDDTDLKAAIAASLADMEEQKKKHAAALKEQTSHPPSGSSSTPFALPKNDYELTPVEAENINLFATLVDRLQTQPPGTILREPQIQELYDSIGTLRPKLARTYGETMSKHDTLLDLHAKLSTVVRYYDRMLEERLSKAYSQQNLGGYSLPPSRHPTGAYPSMPSHPHVNPGVAESFYTGQVPPNFLATPAQSYQHNIHQVQQQPPSQATPQPQFASYGQPSESHPGQYAPPQRTESWQVRATSVPQDPYQPQQALPVEPAQGLRTPQQAPVSPSAERRASYYFGSQQQQPAPVPSGPSAPGPGPDSTPSPYPSLQQSMQYQQSSTATAPNEATPIQSHAQSAQAGRRPSQPQPHSQQVSMPQQQHQSTSQQPTQQQFWSKSAAQQSPQQNTQHPAAAPQSWAYTGYTQPTFPSVPQHEPMKSPVQEEALIEL</sequence>
<evidence type="ECO:0000256" key="6">
    <source>
        <dbReference type="ARBA" id="ARBA00022723"/>
    </source>
</evidence>
<proteinExistence type="inferred from homology"/>
<organism evidence="17 18">
    <name type="scientific">Metarhizium rileyi (strain RCEF 4871)</name>
    <name type="common">Nomuraea rileyi</name>
    <dbReference type="NCBI Taxonomy" id="1649241"/>
    <lineage>
        <taxon>Eukaryota</taxon>
        <taxon>Fungi</taxon>
        <taxon>Dikarya</taxon>
        <taxon>Ascomycota</taxon>
        <taxon>Pezizomycotina</taxon>
        <taxon>Sordariomycetes</taxon>
        <taxon>Hypocreomycetidae</taxon>
        <taxon>Hypocreales</taxon>
        <taxon>Clavicipitaceae</taxon>
        <taxon>Metarhizium</taxon>
    </lineage>
</organism>
<feature type="compositionally biased region" description="Polar residues" evidence="14">
    <location>
        <begin position="689"/>
        <end position="707"/>
    </location>
</feature>
<dbReference type="InterPro" id="IPR049425">
    <property type="entry name" value="Vps27_GAT-like"/>
</dbReference>
<feature type="compositionally biased region" description="Pro residues" evidence="14">
    <location>
        <begin position="655"/>
        <end position="675"/>
    </location>
</feature>
<dbReference type="SUPFAM" id="SSF57903">
    <property type="entry name" value="FYVE/PHD zinc finger"/>
    <property type="match status" value="1"/>
</dbReference>
<dbReference type="InterPro" id="IPR017455">
    <property type="entry name" value="Znf_FYVE-rel"/>
</dbReference>
<feature type="compositionally biased region" description="Low complexity" evidence="14">
    <location>
        <begin position="563"/>
        <end position="577"/>
    </location>
</feature>
<dbReference type="EMBL" id="AZHC01000001">
    <property type="protein sequence ID" value="OAA51767.1"/>
    <property type="molecule type" value="Genomic_DNA"/>
</dbReference>
<feature type="compositionally biased region" description="Low complexity" evidence="14">
    <location>
        <begin position="712"/>
        <end position="740"/>
    </location>
</feature>
<evidence type="ECO:0000259" key="16">
    <source>
        <dbReference type="PROSITE" id="PS50179"/>
    </source>
</evidence>
<feature type="region of interest" description="Disordered" evidence="14">
    <location>
        <begin position="558"/>
        <end position="796"/>
    </location>
</feature>
<dbReference type="InterPro" id="IPR011011">
    <property type="entry name" value="Znf_FYVE_PHD"/>
</dbReference>
<keyword evidence="7" id="KW-0677">Repeat</keyword>
<feature type="domain" description="FYVE-type" evidence="15">
    <location>
        <begin position="226"/>
        <end position="286"/>
    </location>
</feature>
<dbReference type="GO" id="GO:0043328">
    <property type="term" value="P:protein transport to vacuole involved in ubiquitin-dependent protein catabolic process via the multivesicular body sorting pathway"/>
    <property type="evidence" value="ECO:0007669"/>
    <property type="project" value="TreeGrafter"/>
</dbReference>
<dbReference type="InterPro" id="IPR008942">
    <property type="entry name" value="ENTH_VHS"/>
</dbReference>
<feature type="region of interest" description="Disordered" evidence="14">
    <location>
        <begin position="291"/>
        <end position="319"/>
    </location>
</feature>
<dbReference type="Gene3D" id="1.25.40.90">
    <property type="match status" value="1"/>
</dbReference>
<dbReference type="GO" id="GO:0010008">
    <property type="term" value="C:endosome membrane"/>
    <property type="evidence" value="ECO:0007669"/>
    <property type="project" value="UniProtKB-SubCell"/>
</dbReference>
<keyword evidence="6" id="KW-0479">Metal-binding</keyword>
<dbReference type="OrthoDB" id="957735at2759"/>
<evidence type="ECO:0000256" key="3">
    <source>
        <dbReference type="ARBA" id="ARBA00008597"/>
    </source>
</evidence>
<feature type="compositionally biased region" description="Low complexity" evidence="14">
    <location>
        <begin position="397"/>
        <end position="407"/>
    </location>
</feature>
<dbReference type="PROSITE" id="PS50178">
    <property type="entry name" value="ZF_FYVE"/>
    <property type="match status" value="1"/>
</dbReference>
<dbReference type="PANTHER" id="PTHR47794">
    <property type="entry name" value="VACUOLAR PROTEIN SORTING-ASSOCIATED PROTEIN 27"/>
    <property type="match status" value="1"/>
</dbReference>
<dbReference type="PANTHER" id="PTHR47794:SF1">
    <property type="entry name" value="VACUOLAR PROTEIN SORTING-ASSOCIATED PROTEIN 27"/>
    <property type="match status" value="1"/>
</dbReference>
<dbReference type="Gene3D" id="3.30.40.10">
    <property type="entry name" value="Zinc/RING finger domain, C3HC4 (zinc finger)"/>
    <property type="match status" value="1"/>
</dbReference>
<dbReference type="PROSITE" id="PS50179">
    <property type="entry name" value="VHS"/>
    <property type="match status" value="1"/>
</dbReference>
<dbReference type="SMART" id="SM00288">
    <property type="entry name" value="VHS"/>
    <property type="match status" value="1"/>
</dbReference>
<comment type="subcellular location">
    <subcellularLocation>
        <location evidence="2 12">Endosome membrane</location>
        <topology evidence="2 12">Peripheral membrane protein</topology>
        <orientation evidence="2 12">Cytoplasmic side</orientation>
    </subcellularLocation>
</comment>
<evidence type="ECO:0000256" key="12">
    <source>
        <dbReference type="PIRNR" id="PIRNR036956"/>
    </source>
</evidence>
<dbReference type="InterPro" id="IPR002014">
    <property type="entry name" value="VHS_dom"/>
</dbReference>
<keyword evidence="8 12" id="KW-0967">Endosome</keyword>
<evidence type="ECO:0000256" key="14">
    <source>
        <dbReference type="SAM" id="MobiDB-lite"/>
    </source>
</evidence>
<dbReference type="InterPro" id="IPR000306">
    <property type="entry name" value="Znf_FYVE"/>
</dbReference>
<name>A0A167KI69_METRR</name>
<evidence type="ECO:0000256" key="2">
    <source>
        <dbReference type="ARBA" id="ARBA00004125"/>
    </source>
</evidence>
<dbReference type="GO" id="GO:0043130">
    <property type="term" value="F:ubiquitin binding"/>
    <property type="evidence" value="ECO:0007669"/>
    <property type="project" value="InterPro"/>
</dbReference>
<dbReference type="FunFam" id="3.30.40.10:FF:000161">
    <property type="entry name" value="Vacuolar protein sorting-associated protein 27"/>
    <property type="match status" value="1"/>
</dbReference>
<dbReference type="InterPro" id="IPR013083">
    <property type="entry name" value="Znf_RING/FYVE/PHD"/>
</dbReference>
<dbReference type="FunFam" id="1.20.5.1940:FF:000001">
    <property type="entry name" value="Vacuolar protein sorting-associated protein 27"/>
    <property type="match status" value="1"/>
</dbReference>
<feature type="compositionally biased region" description="Polar residues" evidence="14">
    <location>
        <begin position="765"/>
        <end position="777"/>
    </location>
</feature>
<comment type="caution">
    <text evidence="17">The sequence shown here is derived from an EMBL/GenBank/DDBJ whole genome shotgun (WGS) entry which is preliminary data.</text>
</comment>
<comment type="function">
    <text evidence="1 12">Component of the ESCRT-0 complex which is the sorting receptor for ubiquitinated cargo proteins at the multivesicular body (MVB) and recruits ESCRT-I to the MVB outer membrane.</text>
</comment>
<feature type="compositionally biased region" description="Polar residues" evidence="14">
    <location>
        <begin position="578"/>
        <end position="588"/>
    </location>
</feature>
<reference evidence="17 18" key="1">
    <citation type="journal article" date="2016" name="Genome Biol. Evol.">
        <title>Divergent and convergent evolution of fungal pathogenicity.</title>
        <authorList>
            <person name="Shang Y."/>
            <person name="Xiao G."/>
            <person name="Zheng P."/>
            <person name="Cen K."/>
            <person name="Zhan S."/>
            <person name="Wang C."/>
        </authorList>
    </citation>
    <scope>NUCLEOTIDE SEQUENCE [LARGE SCALE GENOMIC DNA]</scope>
    <source>
        <strain evidence="17 18">RCEF 4871</strain>
    </source>
</reference>
<evidence type="ECO:0000256" key="8">
    <source>
        <dbReference type="ARBA" id="ARBA00022753"/>
    </source>
</evidence>
<gene>
    <name evidence="17" type="ORF">NOR_00360</name>
</gene>
<dbReference type="Proteomes" id="UP000243498">
    <property type="component" value="Unassembled WGS sequence"/>
</dbReference>
<dbReference type="OMA" id="DQQCSAK"/>
<dbReference type="STRING" id="1081105.A0A167KI69"/>
<evidence type="ECO:0000256" key="11">
    <source>
        <dbReference type="ARBA" id="ARBA00023136"/>
    </source>
</evidence>
<dbReference type="Pfam" id="PF02809">
    <property type="entry name" value="UIM"/>
    <property type="match status" value="2"/>
</dbReference>
<dbReference type="GO" id="GO:0008270">
    <property type="term" value="F:zinc ion binding"/>
    <property type="evidence" value="ECO:0007669"/>
    <property type="project" value="UniProtKB-KW"/>
</dbReference>
<dbReference type="Pfam" id="PF21356">
    <property type="entry name" value="Vps27_GAT-like"/>
    <property type="match status" value="1"/>
</dbReference>
<dbReference type="SUPFAM" id="SSF48464">
    <property type="entry name" value="ENTH/VHS domain"/>
    <property type="match status" value="1"/>
</dbReference>
<evidence type="ECO:0000259" key="15">
    <source>
        <dbReference type="PROSITE" id="PS50178"/>
    </source>
</evidence>
<evidence type="ECO:0000256" key="1">
    <source>
        <dbReference type="ARBA" id="ARBA00003067"/>
    </source>
</evidence>
<dbReference type="CDD" id="cd16979">
    <property type="entry name" value="VHS_Vps27"/>
    <property type="match status" value="1"/>
</dbReference>
<evidence type="ECO:0000313" key="17">
    <source>
        <dbReference type="EMBL" id="OAA51767.1"/>
    </source>
</evidence>